<dbReference type="EMBL" id="FMBA01000102">
    <property type="protein sequence ID" value="SCC34284.1"/>
    <property type="molecule type" value="Genomic_DNA"/>
</dbReference>
<organism evidence="1 2">
    <name type="scientific">Gilliamella intestini</name>
    <dbReference type="NCBI Taxonomy" id="1798183"/>
    <lineage>
        <taxon>Bacteria</taxon>
        <taxon>Pseudomonadati</taxon>
        <taxon>Pseudomonadota</taxon>
        <taxon>Gammaproteobacteria</taxon>
        <taxon>Orbales</taxon>
        <taxon>Orbaceae</taxon>
        <taxon>Gilliamella</taxon>
    </lineage>
</organism>
<sequence>MKWIKAESVNFKYIFPNDDIMKEEGELFKTNITLLGEKSNPSFDFYKTLQSGVNTRLAIFKNYRLKTLRGDYVPLYDTPYCIIWPDDVNLTELDKKVANDCFSDEDFRRSIRARMVKIVLCRNCRSEYMGLVVDSSEVYTVETEKTNFDYRLGSELLDNKIKNYKFKKCPNCNSPFTIYVAKIFYECEDKKFTW</sequence>
<evidence type="ECO:0000313" key="1">
    <source>
        <dbReference type="EMBL" id="SCC34284.1"/>
    </source>
</evidence>
<name>A0A1C4DSA2_9GAMM</name>
<dbReference type="AlphaFoldDB" id="A0A1C4DSA2"/>
<dbReference type="OrthoDB" id="7077297at2"/>
<gene>
    <name evidence="1" type="ORF">GA0061080_11022</name>
</gene>
<protein>
    <submittedName>
        <fullName evidence="1">Uncharacterized protein</fullName>
    </submittedName>
</protein>
<proteinExistence type="predicted"/>
<dbReference type="Proteomes" id="UP000199698">
    <property type="component" value="Unassembled WGS sequence"/>
</dbReference>
<dbReference type="RefSeq" id="WP_091126224.1">
    <property type="nucleotide sequence ID" value="NZ_FMBA01000102.1"/>
</dbReference>
<keyword evidence="2" id="KW-1185">Reference proteome</keyword>
<reference evidence="2" key="1">
    <citation type="submission" date="2016-08" db="EMBL/GenBank/DDBJ databases">
        <authorList>
            <person name="Varghese N."/>
            <person name="Submissions Spin"/>
        </authorList>
    </citation>
    <scope>NUCLEOTIDE SEQUENCE [LARGE SCALE GENOMIC DNA]</scope>
    <source>
        <strain evidence="2">R-53144</strain>
    </source>
</reference>
<evidence type="ECO:0000313" key="2">
    <source>
        <dbReference type="Proteomes" id="UP000199698"/>
    </source>
</evidence>
<accession>A0A1C4DSA2</accession>